<dbReference type="GO" id="GO:0046872">
    <property type="term" value="F:metal ion binding"/>
    <property type="evidence" value="ECO:0007669"/>
    <property type="project" value="UniProtKB-KW"/>
</dbReference>
<dbReference type="InterPro" id="IPR058240">
    <property type="entry name" value="rSAM_sf"/>
</dbReference>
<proteinExistence type="predicted"/>
<evidence type="ECO:0000313" key="7">
    <source>
        <dbReference type="EMBL" id="HGB15723.1"/>
    </source>
</evidence>
<dbReference type="InterPro" id="IPR013785">
    <property type="entry name" value="Aldolase_TIM"/>
</dbReference>
<dbReference type="PIRSF" id="PIRSF004869">
    <property type="entry name" value="PflX_prd"/>
    <property type="match status" value="1"/>
</dbReference>
<gene>
    <name evidence="7" type="ORF">ENV62_10875</name>
</gene>
<keyword evidence="2 5" id="KW-0479">Metal-binding</keyword>
<organism evidence="7">
    <name type="scientific">Desulfobacca acetoxidans</name>
    <dbReference type="NCBI Taxonomy" id="60893"/>
    <lineage>
        <taxon>Bacteria</taxon>
        <taxon>Pseudomonadati</taxon>
        <taxon>Thermodesulfobacteriota</taxon>
        <taxon>Desulfobaccia</taxon>
        <taxon>Desulfobaccales</taxon>
        <taxon>Desulfobaccaceae</taxon>
        <taxon>Desulfobacca</taxon>
    </lineage>
</organism>
<dbReference type="AlphaFoldDB" id="A0A7C3SK53"/>
<dbReference type="PANTHER" id="PTHR43075:SF1">
    <property type="entry name" value="FORMATE LYASE ACTIVATING ENZYME, PUTATIVE (AFU_ORTHOLOGUE AFUA_2G15630)-RELATED"/>
    <property type="match status" value="1"/>
</dbReference>
<feature type="binding site" evidence="5">
    <location>
        <position position="89"/>
    </location>
    <ligand>
        <name>[4Fe-4S] cluster</name>
        <dbReference type="ChEBI" id="CHEBI:49883"/>
        <note>4Fe-4S-S-AdoMet</note>
    </ligand>
</feature>
<keyword evidence="3 5" id="KW-0408">Iron</keyword>
<dbReference type="Gene3D" id="3.20.20.70">
    <property type="entry name" value="Aldolase class I"/>
    <property type="match status" value="1"/>
</dbReference>
<keyword evidence="4 5" id="KW-0411">Iron-sulfur</keyword>
<evidence type="ECO:0000256" key="5">
    <source>
        <dbReference type="PIRSR" id="PIRSR004869-50"/>
    </source>
</evidence>
<protein>
    <submittedName>
        <fullName evidence="7">Radical SAM protein</fullName>
    </submittedName>
</protein>
<dbReference type="SUPFAM" id="SSF102114">
    <property type="entry name" value="Radical SAM enzymes"/>
    <property type="match status" value="1"/>
</dbReference>
<feature type="domain" description="Radical SAM core" evidence="6">
    <location>
        <begin position="80"/>
        <end position="212"/>
    </location>
</feature>
<dbReference type="SFLD" id="SFLDG01099">
    <property type="entry name" value="Uncharacterised_Radical_SAM_Su"/>
    <property type="match status" value="1"/>
</dbReference>
<evidence type="ECO:0000256" key="1">
    <source>
        <dbReference type="ARBA" id="ARBA00022691"/>
    </source>
</evidence>
<dbReference type="PANTHER" id="PTHR43075">
    <property type="entry name" value="FORMATE LYASE ACTIVATING ENZYME, PUTATIVE (AFU_ORTHOLOGUE AFUA_2G15630)-RELATED"/>
    <property type="match status" value="1"/>
</dbReference>
<dbReference type="EMBL" id="DTHB01000060">
    <property type="protein sequence ID" value="HGB15723.1"/>
    <property type="molecule type" value="Genomic_DNA"/>
</dbReference>
<name>A0A7C3SK53_9BACT</name>
<dbReference type="CDD" id="cd01335">
    <property type="entry name" value="Radical_SAM"/>
    <property type="match status" value="1"/>
</dbReference>
<sequence>MQPWEPIYLETHRRSLLKKKIAAAYDILNQCTLCPHRCLVDRHHGEVGLCRTGDQPVVASFGPHFGEEDPLVGRHGSGTIFFTHCNLYCIFCQNYEISHGGEGEEITFEKLAQIMLHLQKEGCHNINFVTPTHQVYQILEALALAIEGGLRVPLVYNTGGYDAVETLRILDGVIDIYMPDFKFWDPEVARQLTVAPDYPERAREALKEMHRQVGDLVIDEEGIARRGLLVRHLVLPDNLAGTKEVMEFLAREISPNTYVNIMGQYRPCGRAWEHPSLRRRPNMLELAEAEKAARDAGLTRLDRRERLFRWL</sequence>
<dbReference type="GO" id="GO:0003824">
    <property type="term" value="F:catalytic activity"/>
    <property type="evidence" value="ECO:0007669"/>
    <property type="project" value="InterPro"/>
</dbReference>
<evidence type="ECO:0000259" key="6">
    <source>
        <dbReference type="Pfam" id="PF04055"/>
    </source>
</evidence>
<evidence type="ECO:0000256" key="2">
    <source>
        <dbReference type="ARBA" id="ARBA00022723"/>
    </source>
</evidence>
<evidence type="ECO:0000256" key="3">
    <source>
        <dbReference type="ARBA" id="ARBA00023004"/>
    </source>
</evidence>
<evidence type="ECO:0000256" key="4">
    <source>
        <dbReference type="ARBA" id="ARBA00023014"/>
    </source>
</evidence>
<feature type="binding site" evidence="5">
    <location>
        <position position="92"/>
    </location>
    <ligand>
        <name>[4Fe-4S] cluster</name>
        <dbReference type="ChEBI" id="CHEBI:49883"/>
        <note>4Fe-4S-S-AdoMet</note>
    </ligand>
</feature>
<dbReference type="SFLD" id="SFLDS00029">
    <property type="entry name" value="Radical_SAM"/>
    <property type="match status" value="1"/>
</dbReference>
<keyword evidence="1 5" id="KW-0949">S-adenosyl-L-methionine</keyword>
<reference evidence="7" key="1">
    <citation type="journal article" date="2020" name="mSystems">
        <title>Genome- and Community-Level Interaction Insights into Carbon Utilization and Element Cycling Functions of Hydrothermarchaeota in Hydrothermal Sediment.</title>
        <authorList>
            <person name="Zhou Z."/>
            <person name="Liu Y."/>
            <person name="Xu W."/>
            <person name="Pan J."/>
            <person name="Luo Z.H."/>
            <person name="Li M."/>
        </authorList>
    </citation>
    <scope>NUCLEOTIDE SEQUENCE [LARGE SCALE GENOMIC DNA]</scope>
    <source>
        <strain evidence="7">SpSt-776</strain>
    </source>
</reference>
<feature type="binding site" evidence="5">
    <location>
        <position position="85"/>
    </location>
    <ligand>
        <name>[4Fe-4S] cluster</name>
        <dbReference type="ChEBI" id="CHEBI:49883"/>
        <note>4Fe-4S-S-AdoMet</note>
    </ligand>
</feature>
<accession>A0A7C3SK53</accession>
<dbReference type="InterPro" id="IPR007197">
    <property type="entry name" value="rSAM"/>
</dbReference>
<dbReference type="InterPro" id="IPR040085">
    <property type="entry name" value="MJ0674-like"/>
</dbReference>
<dbReference type="InterPro" id="IPR016431">
    <property type="entry name" value="Pyrv-formate_lyase-activ_prd"/>
</dbReference>
<dbReference type="GO" id="GO:0051536">
    <property type="term" value="F:iron-sulfur cluster binding"/>
    <property type="evidence" value="ECO:0007669"/>
    <property type="project" value="UniProtKB-KW"/>
</dbReference>
<comment type="cofactor">
    <cofactor evidence="5">
        <name>[4Fe-4S] cluster</name>
        <dbReference type="ChEBI" id="CHEBI:49883"/>
    </cofactor>
    <text evidence="5">Binds 1 [4Fe-4S] cluster. The cluster is coordinated with 3 cysteines and an exchangeable S-adenosyl-L-methionine.</text>
</comment>
<dbReference type="Pfam" id="PF04055">
    <property type="entry name" value="Radical_SAM"/>
    <property type="match status" value="1"/>
</dbReference>
<comment type="caution">
    <text evidence="7">The sequence shown here is derived from an EMBL/GenBank/DDBJ whole genome shotgun (WGS) entry which is preliminary data.</text>
</comment>